<reference evidence="1 2" key="1">
    <citation type="journal article" date="2017" name="Biosci. Biotechnol. Biochem.">
        <title>Identification and characterization of a sulfoglycosidase from Bifidobacterium bifidum implicated in mucin glycan utilization.</title>
        <authorList>
            <person name="Katoh T."/>
            <person name="Maeshibu T."/>
            <person name="Kikkawa K."/>
            <person name="Gotoh A."/>
            <person name="Tomabechi Y."/>
            <person name="Nakamura M."/>
            <person name="Liao W.-H."/>
            <person name="Yamaguchi M."/>
            <person name="Ashida H."/>
            <person name="Yamamoto K."/>
            <person name="Katayama T."/>
        </authorList>
    </citation>
    <scope>NUCLEOTIDE SEQUENCE [LARGE SCALE GENOMIC DNA]</scope>
    <source>
        <strain evidence="1 2">JCM 7004</strain>
    </source>
</reference>
<dbReference type="AlphaFoldDB" id="A0A286TF29"/>
<gene>
    <name evidence="1" type="ORF">BBJK_02914</name>
</gene>
<proteinExistence type="predicted"/>
<evidence type="ECO:0000313" key="1">
    <source>
        <dbReference type="EMBL" id="BBA48956.1"/>
    </source>
</evidence>
<protein>
    <recommendedName>
        <fullName evidence="3">Serine/threonine protein kinase</fullName>
    </recommendedName>
</protein>
<dbReference type="EMBL" id="AP018131">
    <property type="protein sequence ID" value="BBA48956.1"/>
    <property type="molecule type" value="Genomic_DNA"/>
</dbReference>
<evidence type="ECO:0000313" key="2">
    <source>
        <dbReference type="Proteomes" id="UP000262177"/>
    </source>
</evidence>
<organism evidence="1 2">
    <name type="scientific">Bifidobacterium bifidum LMG 13195</name>
    <dbReference type="NCBI Taxonomy" id="1207542"/>
    <lineage>
        <taxon>Bacteria</taxon>
        <taxon>Bacillati</taxon>
        <taxon>Actinomycetota</taxon>
        <taxon>Actinomycetes</taxon>
        <taxon>Bifidobacteriales</taxon>
        <taxon>Bifidobacteriaceae</taxon>
        <taxon>Bifidobacterium</taxon>
    </lineage>
</organism>
<sequence length="110" mass="12413">MVPTLAECASSRLPRVEATYELPDMFVVVYDYVDGVTLDHYVGERDDDNGDGVYGSDVAISLILRDEKGNFMFRRSEYVRKPAKGESRAFSIQIYGLPKYASYEAYAYAS</sequence>
<evidence type="ECO:0008006" key="3">
    <source>
        <dbReference type="Google" id="ProtNLM"/>
    </source>
</evidence>
<name>A0A286TF29_BIFBI</name>
<dbReference type="Proteomes" id="UP000262177">
    <property type="component" value="Chromosome"/>
</dbReference>
<accession>A0A286TF29</accession>